<keyword evidence="3 5" id="KW-0808">Transferase</keyword>
<dbReference type="AlphaFoldDB" id="A0A918IU97"/>
<dbReference type="GO" id="GO:0016757">
    <property type="term" value="F:glycosyltransferase activity"/>
    <property type="evidence" value="ECO:0007669"/>
    <property type="project" value="UniProtKB-KW"/>
</dbReference>
<dbReference type="Proteomes" id="UP000634668">
    <property type="component" value="Unassembled WGS sequence"/>
</dbReference>
<organism evidence="5 6">
    <name type="scientific">Arenibacter certesii</name>
    <dbReference type="NCBI Taxonomy" id="228955"/>
    <lineage>
        <taxon>Bacteria</taxon>
        <taxon>Pseudomonadati</taxon>
        <taxon>Bacteroidota</taxon>
        <taxon>Flavobacteriia</taxon>
        <taxon>Flavobacteriales</taxon>
        <taxon>Flavobacteriaceae</taxon>
        <taxon>Arenibacter</taxon>
    </lineage>
</organism>
<dbReference type="Pfam" id="PF00535">
    <property type="entry name" value="Glycos_transf_2"/>
    <property type="match status" value="1"/>
</dbReference>
<keyword evidence="2" id="KW-0328">Glycosyltransferase</keyword>
<dbReference type="InterPro" id="IPR029044">
    <property type="entry name" value="Nucleotide-diphossugar_trans"/>
</dbReference>
<dbReference type="SUPFAM" id="SSF53448">
    <property type="entry name" value="Nucleotide-diphospho-sugar transferases"/>
    <property type="match status" value="1"/>
</dbReference>
<evidence type="ECO:0000256" key="3">
    <source>
        <dbReference type="ARBA" id="ARBA00022679"/>
    </source>
</evidence>
<proteinExistence type="inferred from homology"/>
<accession>A0A918IU97</accession>
<reference evidence="5" key="2">
    <citation type="submission" date="2020-09" db="EMBL/GenBank/DDBJ databases">
        <authorList>
            <person name="Sun Q."/>
            <person name="Kim S."/>
        </authorList>
    </citation>
    <scope>NUCLEOTIDE SEQUENCE</scope>
    <source>
        <strain evidence="5">KCTC 12113</strain>
    </source>
</reference>
<protein>
    <submittedName>
        <fullName evidence="5">Glycosyl transferase family 2</fullName>
    </submittedName>
</protein>
<comment type="similarity">
    <text evidence="1">Belongs to the glycosyltransferase 2 family.</text>
</comment>
<reference evidence="5" key="1">
    <citation type="journal article" date="2014" name="Int. J. Syst. Evol. Microbiol.">
        <title>Complete genome sequence of Corynebacterium casei LMG S-19264T (=DSM 44701T), isolated from a smear-ripened cheese.</title>
        <authorList>
            <consortium name="US DOE Joint Genome Institute (JGI-PGF)"/>
            <person name="Walter F."/>
            <person name="Albersmeier A."/>
            <person name="Kalinowski J."/>
            <person name="Ruckert C."/>
        </authorList>
    </citation>
    <scope>NUCLEOTIDE SEQUENCE</scope>
    <source>
        <strain evidence="5">KCTC 12113</strain>
    </source>
</reference>
<dbReference type="PANTHER" id="PTHR43179:SF12">
    <property type="entry name" value="GALACTOFURANOSYLTRANSFERASE GLFT2"/>
    <property type="match status" value="1"/>
</dbReference>
<evidence type="ECO:0000256" key="2">
    <source>
        <dbReference type="ARBA" id="ARBA00022676"/>
    </source>
</evidence>
<dbReference type="RefSeq" id="WP_026812661.1">
    <property type="nucleotide sequence ID" value="NZ_BMWP01000009.1"/>
</dbReference>
<evidence type="ECO:0000313" key="6">
    <source>
        <dbReference type="Proteomes" id="UP000634668"/>
    </source>
</evidence>
<evidence type="ECO:0000313" key="5">
    <source>
        <dbReference type="EMBL" id="GGW32034.1"/>
    </source>
</evidence>
<dbReference type="CDD" id="cd04186">
    <property type="entry name" value="GT_2_like_c"/>
    <property type="match status" value="1"/>
</dbReference>
<dbReference type="InterPro" id="IPR001173">
    <property type="entry name" value="Glyco_trans_2-like"/>
</dbReference>
<name>A0A918IU97_9FLAO</name>
<dbReference type="Gene3D" id="3.90.550.10">
    <property type="entry name" value="Spore Coat Polysaccharide Biosynthesis Protein SpsA, Chain A"/>
    <property type="match status" value="1"/>
</dbReference>
<gene>
    <name evidence="5" type="ORF">GCM10007383_16340</name>
</gene>
<comment type="caution">
    <text evidence="5">The sequence shown here is derived from an EMBL/GenBank/DDBJ whole genome shotgun (WGS) entry which is preliminary data.</text>
</comment>
<keyword evidence="6" id="KW-1185">Reference proteome</keyword>
<dbReference type="PANTHER" id="PTHR43179">
    <property type="entry name" value="RHAMNOSYLTRANSFERASE WBBL"/>
    <property type="match status" value="1"/>
</dbReference>
<dbReference type="EMBL" id="BMWP01000009">
    <property type="protein sequence ID" value="GGW32034.1"/>
    <property type="molecule type" value="Genomic_DNA"/>
</dbReference>
<sequence length="334" mass="38791">MLKIAVVILNWNGEALLEKFLPSVTAYSKESEIYVADNASTDTSIEFLRKHYPEIKIIRNNSNGGYAKGYNEALAHIKADVYCLLNSDVAVTKDWLVPITNEFLNNPKAAIIQPKILDYKKKTHFEYAGAAGGFIDKFGYPFCRGRIFQELEQDNGQYNDTSEIFWASGACMFIRSNVFQELQGFDEDYFAHQEEIDLCWRAKNKGYAVYYVGSSEIFHLGGATLSNMDPKKTFFNFRNSLFSILKNLPPKKSFPIIFLRFLLDGIAGIRFVLQAKPQHCWAIVRAHFSFYKHCNTMYKKRERHNFTMEYYSTYSIVWSHFFKHINFFNILIKD</sequence>
<evidence type="ECO:0000256" key="1">
    <source>
        <dbReference type="ARBA" id="ARBA00006739"/>
    </source>
</evidence>
<feature type="domain" description="Glycosyltransferase 2-like" evidence="4">
    <location>
        <begin position="6"/>
        <end position="181"/>
    </location>
</feature>
<evidence type="ECO:0000259" key="4">
    <source>
        <dbReference type="Pfam" id="PF00535"/>
    </source>
</evidence>